<keyword evidence="2" id="KW-0645">Protease</keyword>
<dbReference type="PANTHER" id="PTHR47359">
    <property type="entry name" value="PEPTIDOGLYCAN DL-ENDOPEPTIDASE CWLO"/>
    <property type="match status" value="1"/>
</dbReference>
<organism evidence="9 10">
    <name type="scientific">Saccharomonospora piscinae</name>
    <dbReference type="NCBI Taxonomy" id="687388"/>
    <lineage>
        <taxon>Bacteria</taxon>
        <taxon>Bacillati</taxon>
        <taxon>Actinomycetota</taxon>
        <taxon>Actinomycetes</taxon>
        <taxon>Pseudonocardiales</taxon>
        <taxon>Pseudonocardiaceae</taxon>
        <taxon>Saccharomonospora</taxon>
    </lineage>
</organism>
<evidence type="ECO:0000313" key="9">
    <source>
        <dbReference type="EMBL" id="OQO94135.1"/>
    </source>
</evidence>
<dbReference type="InterPro" id="IPR038765">
    <property type="entry name" value="Papain-like_cys_pep_sf"/>
</dbReference>
<evidence type="ECO:0000256" key="3">
    <source>
        <dbReference type="ARBA" id="ARBA00022801"/>
    </source>
</evidence>
<keyword evidence="7" id="KW-0732">Signal</keyword>
<evidence type="ECO:0000313" key="10">
    <source>
        <dbReference type="Proteomes" id="UP000192591"/>
    </source>
</evidence>
<dbReference type="InterPro" id="IPR051794">
    <property type="entry name" value="PG_Endopeptidase_C40"/>
</dbReference>
<reference evidence="9 10" key="1">
    <citation type="submission" date="2017-02" db="EMBL/GenBank/DDBJ databases">
        <title>Draft genome of Saccharomonospora sp. 154.</title>
        <authorList>
            <person name="Alonso-Carmona G.S."/>
            <person name="De La Haba R."/>
            <person name="Vera-Gargallo B."/>
            <person name="Sandoval-Trujillo A.H."/>
            <person name="Ramirez-Duran N."/>
            <person name="Ventosa A."/>
        </authorList>
    </citation>
    <scope>NUCLEOTIDE SEQUENCE [LARGE SCALE GENOMIC DNA]</scope>
    <source>
        <strain evidence="9 10">LRS4.154</strain>
    </source>
</reference>
<evidence type="ECO:0000256" key="5">
    <source>
        <dbReference type="SAM" id="Coils"/>
    </source>
</evidence>
<gene>
    <name evidence="9" type="ORF">B1813_04490</name>
</gene>
<dbReference type="Pfam" id="PF00877">
    <property type="entry name" value="NLPC_P60"/>
    <property type="match status" value="1"/>
</dbReference>
<dbReference type="Gene3D" id="3.90.1720.10">
    <property type="entry name" value="endopeptidase domain like (from Nostoc punctiforme)"/>
    <property type="match status" value="1"/>
</dbReference>
<feature type="compositionally biased region" description="Basic and acidic residues" evidence="6">
    <location>
        <begin position="43"/>
        <end position="57"/>
    </location>
</feature>
<dbReference type="SUPFAM" id="SSF54001">
    <property type="entry name" value="Cysteine proteinases"/>
    <property type="match status" value="1"/>
</dbReference>
<evidence type="ECO:0000256" key="7">
    <source>
        <dbReference type="SAM" id="SignalP"/>
    </source>
</evidence>
<dbReference type="PANTHER" id="PTHR47359:SF3">
    <property type="entry name" value="NLP_P60 DOMAIN-CONTAINING PROTEIN-RELATED"/>
    <property type="match status" value="1"/>
</dbReference>
<dbReference type="PROSITE" id="PS51935">
    <property type="entry name" value="NLPC_P60"/>
    <property type="match status" value="1"/>
</dbReference>
<feature type="region of interest" description="Disordered" evidence="6">
    <location>
        <begin position="32"/>
        <end position="57"/>
    </location>
</feature>
<keyword evidence="5" id="KW-0175">Coiled coil</keyword>
<feature type="compositionally biased region" description="Pro residues" evidence="6">
    <location>
        <begin position="276"/>
        <end position="287"/>
    </location>
</feature>
<dbReference type="GO" id="GO:0006508">
    <property type="term" value="P:proteolysis"/>
    <property type="evidence" value="ECO:0007669"/>
    <property type="project" value="UniProtKB-KW"/>
</dbReference>
<proteinExistence type="inferred from homology"/>
<sequence length="433" mass="45988">MTPVPSERVRTSRPAAVLALLVAALSGACHVASAQPPDNPSDSEIRQSEERAQRRADAVGRLANDLAETEARLGELHAEVAAQREAANKARVDHDSAVAAAEEADRAATAAERQAHGARATLGDARRDFDDFVAGSYRQGGVIGSVGAYLGAENPRDVLAREQLLGAVGEVHLGTLRRLQDALVEAANADADAREALRTAETRRVEARQASEAADAAMADAVSAAREQQRELRAVEADKRDVERRLAQARNTVDGLHAQRDRYERWRDQQAAAAPPAAPAPAAPATPPAASGHSGDVVESVVARALSQLGVPYAWGGGNAHGPTYGIRDGGVADAHGDYNKIGFDCSGLMIYAFASVAALPHYSGYQYEAGRKVPLAQMRRGDMLFWGPGRIHHVALYLGDGQMVEAPYSGGHVRVAPVRYSGIMPYVTRLVE</sequence>
<accession>A0A1V9AAI0</accession>
<dbReference type="InterPro" id="IPR000064">
    <property type="entry name" value="NLP_P60_dom"/>
</dbReference>
<feature type="region of interest" description="Disordered" evidence="6">
    <location>
        <begin position="265"/>
        <end position="296"/>
    </location>
</feature>
<keyword evidence="4" id="KW-0788">Thiol protease</keyword>
<dbReference type="Proteomes" id="UP000192591">
    <property type="component" value="Unassembled WGS sequence"/>
</dbReference>
<name>A0A1V9AAI0_SACPI</name>
<feature type="coiled-coil region" evidence="5">
    <location>
        <begin position="218"/>
        <end position="259"/>
    </location>
</feature>
<feature type="coiled-coil region" evidence="5">
    <location>
        <begin position="59"/>
        <end position="86"/>
    </location>
</feature>
<evidence type="ECO:0000256" key="4">
    <source>
        <dbReference type="ARBA" id="ARBA00022807"/>
    </source>
</evidence>
<feature type="chain" id="PRO_5012709313" evidence="7">
    <location>
        <begin position="35"/>
        <end position="433"/>
    </location>
</feature>
<feature type="signal peptide" evidence="7">
    <location>
        <begin position="1"/>
        <end position="34"/>
    </location>
</feature>
<dbReference type="STRING" id="1962155.B1813_04490"/>
<dbReference type="GO" id="GO:0008234">
    <property type="term" value="F:cysteine-type peptidase activity"/>
    <property type="evidence" value="ECO:0007669"/>
    <property type="project" value="UniProtKB-KW"/>
</dbReference>
<evidence type="ECO:0000259" key="8">
    <source>
        <dbReference type="PROSITE" id="PS51935"/>
    </source>
</evidence>
<comment type="caution">
    <text evidence="9">The sequence shown here is derived from an EMBL/GenBank/DDBJ whole genome shotgun (WGS) entry which is preliminary data.</text>
</comment>
<dbReference type="EMBL" id="MWIH01000003">
    <property type="protein sequence ID" value="OQO94135.1"/>
    <property type="molecule type" value="Genomic_DNA"/>
</dbReference>
<protein>
    <submittedName>
        <fullName evidence="9">Hydrolase</fullName>
    </submittedName>
</protein>
<evidence type="ECO:0000256" key="1">
    <source>
        <dbReference type="ARBA" id="ARBA00007074"/>
    </source>
</evidence>
<comment type="similarity">
    <text evidence="1">Belongs to the peptidase C40 family.</text>
</comment>
<evidence type="ECO:0000256" key="6">
    <source>
        <dbReference type="SAM" id="MobiDB-lite"/>
    </source>
</evidence>
<keyword evidence="10" id="KW-1185">Reference proteome</keyword>
<feature type="domain" description="NlpC/P60" evidence="8">
    <location>
        <begin position="295"/>
        <end position="433"/>
    </location>
</feature>
<evidence type="ECO:0000256" key="2">
    <source>
        <dbReference type="ARBA" id="ARBA00022670"/>
    </source>
</evidence>
<dbReference type="AlphaFoldDB" id="A0A1V9AAI0"/>
<keyword evidence="3 9" id="KW-0378">Hydrolase</keyword>